<dbReference type="STRING" id="512399.A8709_27450"/>
<organism evidence="1 2">
    <name type="scientific">Paenibacillus pectinilyticus</name>
    <dbReference type="NCBI Taxonomy" id="512399"/>
    <lineage>
        <taxon>Bacteria</taxon>
        <taxon>Bacillati</taxon>
        <taxon>Bacillota</taxon>
        <taxon>Bacilli</taxon>
        <taxon>Bacillales</taxon>
        <taxon>Paenibacillaceae</taxon>
        <taxon>Paenibacillus</taxon>
    </lineage>
</organism>
<dbReference type="AlphaFoldDB" id="A0A1C1A9I5"/>
<sequence length="119" mass="13348">MNLSSERSTIRTILVSPYDNNANLLDKKISNTLQLHNLFPLSYFVGESFNSIKKAPSIKTPLLCLAGDLDKNVPIIYSKNLVAKWGGEKTMKTIPRGDHFFIFSSEGAWNEIKSFLKAV</sequence>
<dbReference type="SUPFAM" id="SSF53474">
    <property type="entry name" value="alpha/beta-Hydrolases"/>
    <property type="match status" value="1"/>
</dbReference>
<comment type="caution">
    <text evidence="1">The sequence shown here is derived from an EMBL/GenBank/DDBJ whole genome shotgun (WGS) entry which is preliminary data.</text>
</comment>
<evidence type="ECO:0000313" key="1">
    <source>
        <dbReference type="EMBL" id="OCT17266.1"/>
    </source>
</evidence>
<accession>A0A1C1A9I5</accession>
<evidence type="ECO:0000313" key="2">
    <source>
        <dbReference type="Proteomes" id="UP000093309"/>
    </source>
</evidence>
<gene>
    <name evidence="1" type="ORF">A8709_27450</name>
</gene>
<dbReference type="InterPro" id="IPR029058">
    <property type="entry name" value="AB_hydrolase_fold"/>
</dbReference>
<keyword evidence="2" id="KW-1185">Reference proteome</keyword>
<reference evidence="2" key="1">
    <citation type="submission" date="2016-05" db="EMBL/GenBank/DDBJ databases">
        <title>Paenibacillus oryzae. sp. nov., isolated from the rice root.</title>
        <authorList>
            <person name="Zhang J."/>
            <person name="Zhang X."/>
        </authorList>
    </citation>
    <scope>NUCLEOTIDE SEQUENCE [LARGE SCALE GENOMIC DNA]</scope>
    <source>
        <strain evidence="2">KCTC13222</strain>
    </source>
</reference>
<name>A0A1C1A9I5_9BACL</name>
<evidence type="ECO:0008006" key="3">
    <source>
        <dbReference type="Google" id="ProtNLM"/>
    </source>
</evidence>
<dbReference type="Gene3D" id="3.40.50.1820">
    <property type="entry name" value="alpha/beta hydrolase"/>
    <property type="match status" value="1"/>
</dbReference>
<protein>
    <recommendedName>
        <fullName evidence="3">Peptidase S9 prolyl oligopeptidase catalytic domain-containing protein</fullName>
    </recommendedName>
</protein>
<proteinExistence type="predicted"/>
<dbReference type="EMBL" id="LYPC01000001">
    <property type="protein sequence ID" value="OCT17266.1"/>
    <property type="molecule type" value="Genomic_DNA"/>
</dbReference>
<dbReference type="Proteomes" id="UP000093309">
    <property type="component" value="Unassembled WGS sequence"/>
</dbReference>